<evidence type="ECO:0000313" key="4">
    <source>
        <dbReference type="EMBL" id="KAE9408581.1"/>
    </source>
</evidence>
<protein>
    <submittedName>
        <fullName evidence="4">Uncharacterized protein</fullName>
    </submittedName>
</protein>
<proteinExistence type="predicted"/>
<dbReference type="Proteomes" id="UP000799118">
    <property type="component" value="Unassembled WGS sequence"/>
</dbReference>
<evidence type="ECO:0000256" key="2">
    <source>
        <dbReference type="SAM" id="Phobius"/>
    </source>
</evidence>
<dbReference type="AlphaFoldDB" id="A0A6A4IDD7"/>
<keyword evidence="2" id="KW-1133">Transmembrane helix</keyword>
<sequence length="143" mass="15509">MSGITVLAIASYLLHSVNASPLPVTRRIHCYSGNACSRGKLTKAEAIILCVFVGVVALLIIASYLLRQRSEQRARPWMRPLQARSGVVPSEQLKSLPYKAESQKDTPRPYNLSDHASGSALAVPIIPPPAYIPAPAYKLKSDS</sequence>
<feature type="signal peptide" evidence="3">
    <location>
        <begin position="1"/>
        <end position="19"/>
    </location>
</feature>
<name>A0A6A4IDD7_9AGAR</name>
<evidence type="ECO:0000256" key="1">
    <source>
        <dbReference type="SAM" id="MobiDB-lite"/>
    </source>
</evidence>
<accession>A0A6A4IDD7</accession>
<dbReference type="EMBL" id="ML769390">
    <property type="protein sequence ID" value="KAE9408581.1"/>
    <property type="molecule type" value="Genomic_DNA"/>
</dbReference>
<feature type="transmembrane region" description="Helical" evidence="2">
    <location>
        <begin position="46"/>
        <end position="66"/>
    </location>
</feature>
<feature type="chain" id="PRO_5025681726" evidence="3">
    <location>
        <begin position="20"/>
        <end position="143"/>
    </location>
</feature>
<feature type="region of interest" description="Disordered" evidence="1">
    <location>
        <begin position="92"/>
        <end position="143"/>
    </location>
</feature>
<dbReference type="OrthoDB" id="2876843at2759"/>
<organism evidence="4 5">
    <name type="scientific">Gymnopus androsaceus JB14</name>
    <dbReference type="NCBI Taxonomy" id="1447944"/>
    <lineage>
        <taxon>Eukaryota</taxon>
        <taxon>Fungi</taxon>
        <taxon>Dikarya</taxon>
        <taxon>Basidiomycota</taxon>
        <taxon>Agaricomycotina</taxon>
        <taxon>Agaricomycetes</taxon>
        <taxon>Agaricomycetidae</taxon>
        <taxon>Agaricales</taxon>
        <taxon>Marasmiineae</taxon>
        <taxon>Omphalotaceae</taxon>
        <taxon>Gymnopus</taxon>
    </lineage>
</organism>
<keyword evidence="5" id="KW-1185">Reference proteome</keyword>
<keyword evidence="2" id="KW-0472">Membrane</keyword>
<reference evidence="4" key="1">
    <citation type="journal article" date="2019" name="Environ. Microbiol.">
        <title>Fungal ecological strategies reflected in gene transcription - a case study of two litter decomposers.</title>
        <authorList>
            <person name="Barbi F."/>
            <person name="Kohler A."/>
            <person name="Barry K."/>
            <person name="Baskaran P."/>
            <person name="Daum C."/>
            <person name="Fauchery L."/>
            <person name="Ihrmark K."/>
            <person name="Kuo A."/>
            <person name="LaButti K."/>
            <person name="Lipzen A."/>
            <person name="Morin E."/>
            <person name="Grigoriev I.V."/>
            <person name="Henrissat B."/>
            <person name="Lindahl B."/>
            <person name="Martin F."/>
        </authorList>
    </citation>
    <scope>NUCLEOTIDE SEQUENCE</scope>
    <source>
        <strain evidence="4">JB14</strain>
    </source>
</reference>
<keyword evidence="3" id="KW-0732">Signal</keyword>
<gene>
    <name evidence="4" type="ORF">BT96DRAFT_913746</name>
</gene>
<evidence type="ECO:0000313" key="5">
    <source>
        <dbReference type="Proteomes" id="UP000799118"/>
    </source>
</evidence>
<keyword evidence="2" id="KW-0812">Transmembrane</keyword>
<evidence type="ECO:0000256" key="3">
    <source>
        <dbReference type="SAM" id="SignalP"/>
    </source>
</evidence>